<keyword evidence="8" id="KW-1185">Reference proteome</keyword>
<dbReference type="PANTHER" id="PTHR43133:SF46">
    <property type="entry name" value="RNA POLYMERASE SIGMA-70 FACTOR ECF SUBFAMILY"/>
    <property type="match status" value="1"/>
</dbReference>
<dbReference type="NCBIfam" id="TIGR02937">
    <property type="entry name" value="sigma70-ECF"/>
    <property type="match status" value="1"/>
</dbReference>
<accession>A0A399D088</accession>
<evidence type="ECO:0000256" key="2">
    <source>
        <dbReference type="ARBA" id="ARBA00023015"/>
    </source>
</evidence>
<evidence type="ECO:0000256" key="1">
    <source>
        <dbReference type="ARBA" id="ARBA00010641"/>
    </source>
</evidence>
<dbReference type="SUPFAM" id="SSF88946">
    <property type="entry name" value="Sigma2 domain of RNA polymerase sigma factors"/>
    <property type="match status" value="1"/>
</dbReference>
<gene>
    <name evidence="7" type="ORF">D1164_09885</name>
</gene>
<dbReference type="InterPro" id="IPR013324">
    <property type="entry name" value="RNA_pol_sigma_r3/r4-like"/>
</dbReference>
<proteinExistence type="inferred from homology"/>
<dbReference type="Proteomes" id="UP000266441">
    <property type="component" value="Unassembled WGS sequence"/>
</dbReference>
<dbReference type="Gene3D" id="1.10.10.10">
    <property type="entry name" value="Winged helix-like DNA-binding domain superfamily/Winged helix DNA-binding domain"/>
    <property type="match status" value="1"/>
</dbReference>
<comment type="caution">
    <text evidence="7">The sequence shown here is derived from an EMBL/GenBank/DDBJ whole genome shotgun (WGS) entry which is preliminary data.</text>
</comment>
<dbReference type="SUPFAM" id="SSF88659">
    <property type="entry name" value="Sigma3 and sigma4 domains of RNA polymerase sigma factors"/>
    <property type="match status" value="1"/>
</dbReference>
<dbReference type="CDD" id="cd06171">
    <property type="entry name" value="Sigma70_r4"/>
    <property type="match status" value="1"/>
</dbReference>
<dbReference type="InterPro" id="IPR014327">
    <property type="entry name" value="RNA_pol_sigma70_bacteroid"/>
</dbReference>
<evidence type="ECO:0000256" key="3">
    <source>
        <dbReference type="ARBA" id="ARBA00023082"/>
    </source>
</evidence>
<evidence type="ECO:0000259" key="5">
    <source>
        <dbReference type="Pfam" id="PF04542"/>
    </source>
</evidence>
<keyword evidence="2" id="KW-0805">Transcription regulation</keyword>
<keyword evidence="3" id="KW-0731">Sigma factor</keyword>
<dbReference type="Pfam" id="PF04542">
    <property type="entry name" value="Sigma70_r2"/>
    <property type="match status" value="1"/>
</dbReference>
<organism evidence="7 8">
    <name type="scientific">Mariniphaga sediminis</name>
    <dbReference type="NCBI Taxonomy" id="1628158"/>
    <lineage>
        <taxon>Bacteria</taxon>
        <taxon>Pseudomonadati</taxon>
        <taxon>Bacteroidota</taxon>
        <taxon>Bacteroidia</taxon>
        <taxon>Marinilabiliales</taxon>
        <taxon>Prolixibacteraceae</taxon>
        <taxon>Mariniphaga</taxon>
    </lineage>
</organism>
<dbReference type="InterPro" id="IPR014284">
    <property type="entry name" value="RNA_pol_sigma-70_dom"/>
</dbReference>
<name>A0A399D088_9BACT</name>
<dbReference type="InterPro" id="IPR007627">
    <property type="entry name" value="RNA_pol_sigma70_r2"/>
</dbReference>
<dbReference type="InterPro" id="IPR013325">
    <property type="entry name" value="RNA_pol_sigma_r2"/>
</dbReference>
<dbReference type="Gene3D" id="1.10.1740.10">
    <property type="match status" value="1"/>
</dbReference>
<dbReference type="GO" id="GO:0003677">
    <property type="term" value="F:DNA binding"/>
    <property type="evidence" value="ECO:0007669"/>
    <property type="project" value="InterPro"/>
</dbReference>
<sequence>MDKLIWSKIKSGDKQAFRLLFDEHYSSLCLYANSLVNNLELSQDIVSDCFVRIWERKNDIGIESSIKHYLLFSVRNAIYSYLRSPESRKTDINTIIDKLENTPIEEYNLETDESILRVYKLIEELPEQRRKILELATFKGKSYKEISEVLGISVNTVNTQMTRAYRFLRDRLTTNDFLLWLFFQKN</sequence>
<dbReference type="OrthoDB" id="1119500at2"/>
<dbReference type="AlphaFoldDB" id="A0A399D088"/>
<dbReference type="RefSeq" id="WP_119349806.1">
    <property type="nucleotide sequence ID" value="NZ_QWET01000006.1"/>
</dbReference>
<evidence type="ECO:0000259" key="6">
    <source>
        <dbReference type="Pfam" id="PF08281"/>
    </source>
</evidence>
<dbReference type="EMBL" id="QWET01000006">
    <property type="protein sequence ID" value="RIH65425.1"/>
    <property type="molecule type" value="Genomic_DNA"/>
</dbReference>
<keyword evidence="4" id="KW-0804">Transcription</keyword>
<reference evidence="7 8" key="1">
    <citation type="journal article" date="2015" name="Int. J. Syst. Evol. Microbiol.">
        <title>Mariniphaga sediminis sp. nov., isolated from coastal sediment.</title>
        <authorList>
            <person name="Wang F.Q."/>
            <person name="Shen Q.Y."/>
            <person name="Chen G.J."/>
            <person name="Du Z.J."/>
        </authorList>
    </citation>
    <scope>NUCLEOTIDE SEQUENCE [LARGE SCALE GENOMIC DNA]</scope>
    <source>
        <strain evidence="7 8">SY21</strain>
    </source>
</reference>
<dbReference type="GO" id="GO:0006352">
    <property type="term" value="P:DNA-templated transcription initiation"/>
    <property type="evidence" value="ECO:0007669"/>
    <property type="project" value="InterPro"/>
</dbReference>
<evidence type="ECO:0000313" key="7">
    <source>
        <dbReference type="EMBL" id="RIH65425.1"/>
    </source>
</evidence>
<feature type="domain" description="RNA polymerase sigma factor 70 region 4 type 2" evidence="6">
    <location>
        <begin position="116"/>
        <end position="168"/>
    </location>
</feature>
<dbReference type="PANTHER" id="PTHR43133">
    <property type="entry name" value="RNA POLYMERASE ECF-TYPE SIGMA FACTO"/>
    <property type="match status" value="1"/>
</dbReference>
<feature type="domain" description="RNA polymerase sigma-70 region 2" evidence="5">
    <location>
        <begin position="20"/>
        <end position="84"/>
    </location>
</feature>
<dbReference type="GO" id="GO:0016987">
    <property type="term" value="F:sigma factor activity"/>
    <property type="evidence" value="ECO:0007669"/>
    <property type="project" value="UniProtKB-KW"/>
</dbReference>
<dbReference type="InterPro" id="IPR039425">
    <property type="entry name" value="RNA_pol_sigma-70-like"/>
</dbReference>
<dbReference type="NCBIfam" id="TIGR02985">
    <property type="entry name" value="Sig70_bacteroi1"/>
    <property type="match status" value="1"/>
</dbReference>
<evidence type="ECO:0000256" key="4">
    <source>
        <dbReference type="ARBA" id="ARBA00023163"/>
    </source>
</evidence>
<evidence type="ECO:0000313" key="8">
    <source>
        <dbReference type="Proteomes" id="UP000266441"/>
    </source>
</evidence>
<dbReference type="InterPro" id="IPR013249">
    <property type="entry name" value="RNA_pol_sigma70_r4_t2"/>
</dbReference>
<protein>
    <submittedName>
        <fullName evidence="7">RNA polymerase sigma-70 factor</fullName>
    </submittedName>
</protein>
<dbReference type="InterPro" id="IPR036388">
    <property type="entry name" value="WH-like_DNA-bd_sf"/>
</dbReference>
<dbReference type="Pfam" id="PF08281">
    <property type="entry name" value="Sigma70_r4_2"/>
    <property type="match status" value="1"/>
</dbReference>
<comment type="similarity">
    <text evidence="1">Belongs to the sigma-70 factor family. ECF subfamily.</text>
</comment>